<dbReference type="InterPro" id="IPR000626">
    <property type="entry name" value="Ubiquitin-like_dom"/>
</dbReference>
<feature type="domain" description="Ubiquitin-like" evidence="3">
    <location>
        <begin position="14"/>
        <end position="89"/>
    </location>
</feature>
<dbReference type="GO" id="GO:0005634">
    <property type="term" value="C:nucleus"/>
    <property type="evidence" value="ECO:0007669"/>
    <property type="project" value="UniProtKB-SubCell"/>
</dbReference>
<dbReference type="STRING" id="7574.A0A1S3IRK7"/>
<comment type="similarity">
    <text evidence="1 2">Belongs to the ubiquitin family. SUMO subfamily.</text>
</comment>
<keyword evidence="2" id="KW-0833">Ubl conjugation pathway</keyword>
<dbReference type="InterPro" id="IPR029071">
    <property type="entry name" value="Ubiquitin-like_domsf"/>
</dbReference>
<dbReference type="Pfam" id="PF11976">
    <property type="entry name" value="Rad60-SLD"/>
    <property type="match status" value="1"/>
</dbReference>
<protein>
    <recommendedName>
        <fullName evidence="2">Small ubiquitin-related modifier</fullName>
        <shortName evidence="2">SUMO</shortName>
    </recommendedName>
</protein>
<organism evidence="4 5">
    <name type="scientific">Lingula anatina</name>
    <name type="common">Brachiopod</name>
    <name type="synonym">Lingula unguis</name>
    <dbReference type="NCBI Taxonomy" id="7574"/>
    <lineage>
        <taxon>Eukaryota</taxon>
        <taxon>Metazoa</taxon>
        <taxon>Spiralia</taxon>
        <taxon>Lophotrochozoa</taxon>
        <taxon>Brachiopoda</taxon>
        <taxon>Linguliformea</taxon>
        <taxon>Lingulata</taxon>
        <taxon>Lingulida</taxon>
        <taxon>Linguloidea</taxon>
        <taxon>Lingulidae</taxon>
        <taxon>Lingula</taxon>
    </lineage>
</organism>
<gene>
    <name evidence="5" type="primary">LOC106166223</name>
</gene>
<dbReference type="InParanoid" id="A0A1S3IRK7"/>
<dbReference type="FunCoup" id="A0A1S3IRK7">
    <property type="interactions" value="2266"/>
</dbReference>
<dbReference type="OrthoDB" id="442921at2759"/>
<reference evidence="5" key="1">
    <citation type="submission" date="2025-08" db="UniProtKB">
        <authorList>
            <consortium name="RefSeq"/>
        </authorList>
    </citation>
    <scope>IDENTIFICATION</scope>
    <source>
        <tissue evidence="5">Gonads</tissue>
    </source>
</reference>
<accession>A0A1S3IRK7</accession>
<dbReference type="InterPro" id="IPR022617">
    <property type="entry name" value="Rad60/SUMO-like_dom"/>
</dbReference>
<dbReference type="KEGG" id="lak:106166223"/>
<evidence type="ECO:0000313" key="5">
    <source>
        <dbReference type="RefSeq" id="XP_013400164.1"/>
    </source>
</evidence>
<dbReference type="Gene3D" id="3.10.20.90">
    <property type="entry name" value="Phosphatidylinositol 3-kinase Catalytic Subunit, Chain A, domain 1"/>
    <property type="match status" value="1"/>
</dbReference>
<dbReference type="PROSITE" id="PS50053">
    <property type="entry name" value="UBIQUITIN_2"/>
    <property type="match status" value="1"/>
</dbReference>
<dbReference type="SUPFAM" id="SSF54236">
    <property type="entry name" value="Ubiquitin-like"/>
    <property type="match status" value="1"/>
</dbReference>
<dbReference type="PANTHER" id="PTHR10562">
    <property type="entry name" value="SMALL UBIQUITIN-RELATED MODIFIER"/>
    <property type="match status" value="1"/>
</dbReference>
<dbReference type="GeneID" id="106166223"/>
<dbReference type="Proteomes" id="UP000085678">
    <property type="component" value="Unplaced"/>
</dbReference>
<dbReference type="RefSeq" id="XP_013400164.1">
    <property type="nucleotide sequence ID" value="XM_013544710.1"/>
</dbReference>
<dbReference type="FunFam" id="3.10.20.90:FF:000174">
    <property type="entry name" value="Small ubiquitin-related modifier"/>
    <property type="match status" value="1"/>
</dbReference>
<dbReference type="AlphaFoldDB" id="A0A1S3IRK7"/>
<evidence type="ECO:0000256" key="1">
    <source>
        <dbReference type="ARBA" id="ARBA00009185"/>
    </source>
</evidence>
<keyword evidence="2" id="KW-0539">Nucleus</keyword>
<evidence type="ECO:0000259" key="3">
    <source>
        <dbReference type="PROSITE" id="PS50053"/>
    </source>
</evidence>
<evidence type="ECO:0000256" key="2">
    <source>
        <dbReference type="RuleBase" id="RU361190"/>
    </source>
</evidence>
<proteinExistence type="inferred from homology"/>
<comment type="subcellular location">
    <subcellularLocation>
        <location evidence="2">Nucleus</location>
    </subcellularLocation>
</comment>
<dbReference type="SMART" id="SM00213">
    <property type="entry name" value="UBQ"/>
    <property type="match status" value="1"/>
</dbReference>
<keyword evidence="4" id="KW-1185">Reference proteome</keyword>
<dbReference type="OMA" id="NREASIN"/>
<dbReference type="CDD" id="cd16115">
    <property type="entry name" value="Ubl_SUMO2_3_4"/>
    <property type="match status" value="1"/>
</dbReference>
<evidence type="ECO:0000313" key="4">
    <source>
        <dbReference type="Proteomes" id="UP000085678"/>
    </source>
</evidence>
<name>A0A1S3IRK7_LINAN</name>
<sequence length="89" mass="9947">MDDKKESKNNEDLLNLKVTGQDGSVVHFRIKKNTALKKLMNAYCTRAGLRKEAVRFMFDGSPVNENDTPNILAMEEGDAIDVFQQQTGG</sequence>